<proteinExistence type="predicted"/>
<comment type="caution">
    <text evidence="2">The sequence shown here is derived from an EMBL/GenBank/DDBJ whole genome shotgun (WGS) entry which is preliminary data.</text>
</comment>
<dbReference type="EMBL" id="QGKW02001660">
    <property type="protein sequence ID" value="KAF2580424.1"/>
    <property type="molecule type" value="Genomic_DNA"/>
</dbReference>
<evidence type="ECO:0000313" key="2">
    <source>
        <dbReference type="EMBL" id="KAF2580424.1"/>
    </source>
</evidence>
<dbReference type="Proteomes" id="UP000712281">
    <property type="component" value="Unassembled WGS sequence"/>
</dbReference>
<accession>A0A8S9JEC3</accession>
<reference evidence="2" key="1">
    <citation type="submission" date="2019-12" db="EMBL/GenBank/DDBJ databases">
        <title>Genome sequencing and annotation of Brassica cretica.</title>
        <authorList>
            <person name="Studholme D.J."/>
            <person name="Sarris P.F."/>
        </authorList>
    </citation>
    <scope>NUCLEOTIDE SEQUENCE</scope>
    <source>
        <strain evidence="2">PFS-001/15</strain>
        <tissue evidence="2">Leaf</tissue>
    </source>
</reference>
<dbReference type="AlphaFoldDB" id="A0A8S9JEC3"/>
<feature type="region of interest" description="Disordered" evidence="1">
    <location>
        <begin position="31"/>
        <end position="56"/>
    </location>
</feature>
<protein>
    <submittedName>
        <fullName evidence="2">Uncharacterized protein</fullName>
    </submittedName>
</protein>
<organism evidence="2 3">
    <name type="scientific">Brassica cretica</name>
    <name type="common">Mustard</name>
    <dbReference type="NCBI Taxonomy" id="69181"/>
    <lineage>
        <taxon>Eukaryota</taxon>
        <taxon>Viridiplantae</taxon>
        <taxon>Streptophyta</taxon>
        <taxon>Embryophyta</taxon>
        <taxon>Tracheophyta</taxon>
        <taxon>Spermatophyta</taxon>
        <taxon>Magnoliopsida</taxon>
        <taxon>eudicotyledons</taxon>
        <taxon>Gunneridae</taxon>
        <taxon>Pentapetalae</taxon>
        <taxon>rosids</taxon>
        <taxon>malvids</taxon>
        <taxon>Brassicales</taxon>
        <taxon>Brassicaceae</taxon>
        <taxon>Brassiceae</taxon>
        <taxon>Brassica</taxon>
    </lineage>
</organism>
<name>A0A8S9JEC3_BRACR</name>
<feature type="compositionally biased region" description="Basic and acidic residues" evidence="1">
    <location>
        <begin position="36"/>
        <end position="48"/>
    </location>
</feature>
<evidence type="ECO:0000256" key="1">
    <source>
        <dbReference type="SAM" id="MobiDB-lite"/>
    </source>
</evidence>
<evidence type="ECO:0000313" key="3">
    <source>
        <dbReference type="Proteomes" id="UP000712281"/>
    </source>
</evidence>
<gene>
    <name evidence="2" type="ORF">F2Q68_00001370</name>
</gene>
<sequence length="56" mass="6370">MYLVNPRPPSCSSRRVESVATENVSIGVWTKPYAPPEDHPSHAREPHAPPHLRCRR</sequence>